<sequence length="121" mass="13648">MQENIYQNIDLVNNNPLKPETKVTLTFKQKLKTDHKIQALVGLSVITILILFFSLIISNIKSPIKKDNLGINLPTPVATPTFINQANVLPSLYQDQFNIIENKIKYNPEILPPPIDLNLGN</sequence>
<reference evidence="3" key="1">
    <citation type="submission" date="2017-09" db="EMBL/GenBank/DDBJ databases">
        <title>Depth-based differentiation of microbial function through sediment-hosted aquifers and enrichment of novel symbionts in the deep terrestrial subsurface.</title>
        <authorList>
            <person name="Probst A.J."/>
            <person name="Ladd B."/>
            <person name="Jarett J.K."/>
            <person name="Geller-Mcgrath D.E."/>
            <person name="Sieber C.M.K."/>
            <person name="Emerson J.B."/>
            <person name="Anantharaman K."/>
            <person name="Thomas B.C."/>
            <person name="Malmstrom R."/>
            <person name="Stieglmeier M."/>
            <person name="Klingl A."/>
            <person name="Woyke T."/>
            <person name="Ryan C.M."/>
            <person name="Banfield J.F."/>
        </authorList>
    </citation>
    <scope>NUCLEOTIDE SEQUENCE [LARGE SCALE GENOMIC DNA]</scope>
</reference>
<name>A0A2M7BQ34_9BACT</name>
<dbReference type="AlphaFoldDB" id="A0A2M7BQ34"/>
<protein>
    <submittedName>
        <fullName evidence="2">Uncharacterized protein</fullName>
    </submittedName>
</protein>
<feature type="transmembrane region" description="Helical" evidence="1">
    <location>
        <begin position="37"/>
        <end position="57"/>
    </location>
</feature>
<dbReference type="Proteomes" id="UP000229191">
    <property type="component" value="Unassembled WGS sequence"/>
</dbReference>
<dbReference type="EMBL" id="PEVB01000046">
    <property type="protein sequence ID" value="PIV07598.1"/>
    <property type="molecule type" value="Genomic_DNA"/>
</dbReference>
<evidence type="ECO:0000313" key="3">
    <source>
        <dbReference type="Proteomes" id="UP000229191"/>
    </source>
</evidence>
<gene>
    <name evidence="2" type="ORF">COS53_01595</name>
</gene>
<comment type="caution">
    <text evidence="2">The sequence shown here is derived from an EMBL/GenBank/DDBJ whole genome shotgun (WGS) entry which is preliminary data.</text>
</comment>
<evidence type="ECO:0000313" key="2">
    <source>
        <dbReference type="EMBL" id="PIV07598.1"/>
    </source>
</evidence>
<keyword evidence="1" id="KW-1133">Transmembrane helix</keyword>
<organism evidence="2 3">
    <name type="scientific">Candidatus Shapirobacteria bacterium CG03_land_8_20_14_0_80_35_14</name>
    <dbReference type="NCBI Taxonomy" id="1974878"/>
    <lineage>
        <taxon>Bacteria</taxon>
        <taxon>Candidatus Shapironibacteriota</taxon>
    </lineage>
</organism>
<proteinExistence type="predicted"/>
<accession>A0A2M7BQ34</accession>
<keyword evidence="1" id="KW-0472">Membrane</keyword>
<evidence type="ECO:0000256" key="1">
    <source>
        <dbReference type="SAM" id="Phobius"/>
    </source>
</evidence>
<keyword evidence="1" id="KW-0812">Transmembrane</keyword>